<evidence type="ECO:0000256" key="8">
    <source>
        <dbReference type="ARBA" id="ARBA00023273"/>
    </source>
</evidence>
<sequence>MGWKKASKQFSVPKTTLMRLSNIKYGTPEEAAKTNRGRPTILGKDIEEELVRYCLAMEASFLGLTRTDLRRIAVQLAERNNIAHPFKDEIAGNKWFSDAEYIEEANKEQGSPFYESVLKEKTARNHLTLPENREECVEDEPQVIELEFDPNKPSTSSTARGVTLSTISSKQQFLEDSERSSKRGQKACSSTVITSTPYKAKLVEAKQAKKQQGIHRGRGRGSNRGRKCGSSPALEPSYVKKGKELVKKRLSFEREVEESSSECGESVSSGTSSGVSPSTDNNVWCTFCDGKFSDDTKGNFGSYWDYRLRGYQSSNPCKVSEIKEELTLERLRPILKQFGEYPESYRPLIWRTILEVPRNQAAFVGLVNRGVHPSYQLVEKDYPMENRPLIKNLKRVLSCLSHWSTLFGQVKYLPAFVFPFVKVLQNDPLACFEVVLTLIVNWCQFWFEYFPFPPINILAMVENVLEEHDPELLDYLCQAKVSTQLYAWPLLHTAFSELKGYHQRHFLSCAERCVFNRDNLPSSNLETGLLVLVKNEWMAFWDHVFSNEPSFLLMAVVAYSITLRATVKSCKTTQDFEFFYSNPNPIDMKRFISKTYHLLNKTKDEIHPRQYLRDFESLKKGAYPVFTGYPKNIVDYQARYLEQIQEEEAEMVREKQAVSKERAEQEKKLEEQARTQIQEDRLEKLESVYRATVRQEEERISRQRQKVMSLRRELRDRELELLKGAKDKIMRQNTRQRQATLERLLDDINHKRSQEEAELATAKEEMRRHYTQIELNKKELECQLGVGQMMGPSLSMEHRLIQQQQEQLDQEMRKLRTETSAEHHAKQVDVTARIGLIDELLQRVETELAKEMALRQHNLETNHENLQVLHLETETKTLEVEVHRLLEQLTQLREQEGTARLGELQNSLKDRREMNQELHDWARKHQTNREPSSVTELIWACQRSQNNSTDQYNKECSSTINNKQRSTTQHSGELSNTQSNGQHLTTQSNGKHLTTQSNGKHLTTPSNGQHLTTPSNGQHLTTPSNGQHLTTQSNGQHLTTQSNGQHLTTQSNGVCSETQYGRENLTDEHGQLSQKYSSHSHLNKESLTGEYNEQTSDDEKMLNKYYKEQLLPQHHTSIWNEDGRSDPIDYHTEHLTKSPRDDTCISDQHMWDCHCSSDDLKERLAEEKWYDLQNKKFMVYPPCEDVPYCSNRLTPSRHGHFYTRDDDCCAEHLCTRPHLLDSVRRKKHTTYSGRDQWTKPGLSMAEWEKKHRLKKIGEF</sequence>
<dbReference type="GO" id="GO:0060271">
    <property type="term" value="P:cilium assembly"/>
    <property type="evidence" value="ECO:0007669"/>
    <property type="project" value="TreeGrafter"/>
</dbReference>
<evidence type="ECO:0000256" key="4">
    <source>
        <dbReference type="ARBA" id="ARBA00022574"/>
    </source>
</evidence>
<evidence type="ECO:0000259" key="11">
    <source>
        <dbReference type="PROSITE" id="PS50086"/>
    </source>
</evidence>
<evidence type="ECO:0000256" key="2">
    <source>
        <dbReference type="ARBA" id="ARBA00004245"/>
    </source>
</evidence>
<evidence type="ECO:0000256" key="1">
    <source>
        <dbReference type="ARBA" id="ARBA00004138"/>
    </source>
</evidence>
<dbReference type="EMBL" id="OA565420">
    <property type="protein sequence ID" value="CAD7196970.1"/>
    <property type="molecule type" value="Genomic_DNA"/>
</dbReference>
<feature type="coiled-coil region" evidence="9">
    <location>
        <begin position="875"/>
        <end position="924"/>
    </location>
</feature>
<evidence type="ECO:0000256" key="6">
    <source>
        <dbReference type="ARBA" id="ARBA00023054"/>
    </source>
</evidence>
<dbReference type="GO" id="GO:0036064">
    <property type="term" value="C:ciliary basal body"/>
    <property type="evidence" value="ECO:0007669"/>
    <property type="project" value="TreeGrafter"/>
</dbReference>
<evidence type="ECO:0000313" key="12">
    <source>
        <dbReference type="EMBL" id="CAD7196970.1"/>
    </source>
</evidence>
<evidence type="ECO:0000256" key="9">
    <source>
        <dbReference type="SAM" id="Coils"/>
    </source>
</evidence>
<dbReference type="PANTHER" id="PTHR19853:SF1">
    <property type="entry name" value="TBC1 DOMAIN FAMILY MEMBER 31"/>
    <property type="match status" value="1"/>
</dbReference>
<feature type="region of interest" description="Disordered" evidence="10">
    <location>
        <begin position="1067"/>
        <end position="1096"/>
    </location>
</feature>
<feature type="compositionally biased region" description="Basic residues" evidence="10">
    <location>
        <begin position="208"/>
        <end position="227"/>
    </location>
</feature>
<comment type="subcellular location">
    <subcellularLocation>
        <location evidence="1">Cell projection</location>
        <location evidence="1">Cilium</location>
    </subcellularLocation>
    <subcellularLocation>
        <location evidence="2">Cytoplasm</location>
        <location evidence="2">Cytoskeleton</location>
    </subcellularLocation>
</comment>
<feature type="domain" description="Rab-GAP TBC" evidence="11">
    <location>
        <begin position="340"/>
        <end position="517"/>
    </location>
</feature>
<dbReference type="Gene3D" id="1.10.472.80">
    <property type="entry name" value="Ypt/Rab-GAP domain of gyp1p, domain 3"/>
    <property type="match status" value="1"/>
</dbReference>
<feature type="region of interest" description="Disordered" evidence="10">
    <location>
        <begin position="170"/>
        <end position="190"/>
    </location>
</feature>
<evidence type="ECO:0000256" key="5">
    <source>
        <dbReference type="ARBA" id="ARBA00022737"/>
    </source>
</evidence>
<keyword evidence="3" id="KW-0963">Cytoplasm</keyword>
<feature type="compositionally biased region" description="Polar residues" evidence="10">
    <location>
        <begin position="1071"/>
        <end position="1094"/>
    </location>
</feature>
<gene>
    <name evidence="12" type="ORF">TDIB3V08_LOCUS3294</name>
</gene>
<keyword evidence="5" id="KW-0677">Repeat</keyword>
<feature type="region of interest" description="Disordered" evidence="10">
    <location>
        <begin position="948"/>
        <end position="1051"/>
    </location>
</feature>
<accession>A0A7R8Z772</accession>
<keyword evidence="8" id="KW-0966">Cell projection</keyword>
<keyword evidence="7" id="KW-0206">Cytoskeleton</keyword>
<reference evidence="12" key="1">
    <citation type="submission" date="2020-11" db="EMBL/GenBank/DDBJ databases">
        <authorList>
            <person name="Tran Van P."/>
        </authorList>
    </citation>
    <scope>NUCLEOTIDE SEQUENCE</scope>
</reference>
<dbReference type="AlphaFoldDB" id="A0A7R8Z772"/>
<evidence type="ECO:0000256" key="3">
    <source>
        <dbReference type="ARBA" id="ARBA00022490"/>
    </source>
</evidence>
<dbReference type="Pfam" id="PF00566">
    <property type="entry name" value="RabGAP-TBC"/>
    <property type="match status" value="1"/>
</dbReference>
<proteinExistence type="predicted"/>
<keyword evidence="4" id="KW-0853">WD repeat</keyword>
<keyword evidence="6 9" id="KW-0175">Coiled coil</keyword>
<dbReference type="InterPro" id="IPR035969">
    <property type="entry name" value="Rab-GAP_TBC_sf"/>
</dbReference>
<dbReference type="PANTHER" id="PTHR19853">
    <property type="entry name" value="WD REPEAT CONTAINING PROTEIN 3 WDR3"/>
    <property type="match status" value="1"/>
</dbReference>
<evidence type="ECO:0000256" key="7">
    <source>
        <dbReference type="ARBA" id="ARBA00023212"/>
    </source>
</evidence>
<dbReference type="InterPro" id="IPR000195">
    <property type="entry name" value="Rab-GAP-TBC_dom"/>
</dbReference>
<dbReference type="SUPFAM" id="SSF47923">
    <property type="entry name" value="Ypt/Rab-GAP domain of gyp1p"/>
    <property type="match status" value="1"/>
</dbReference>
<protein>
    <recommendedName>
        <fullName evidence="11">Rab-GAP TBC domain-containing protein</fullName>
    </recommendedName>
</protein>
<evidence type="ECO:0000256" key="10">
    <source>
        <dbReference type="SAM" id="MobiDB-lite"/>
    </source>
</evidence>
<name>A0A7R8Z772_TIMDO</name>
<dbReference type="InterPro" id="IPR051570">
    <property type="entry name" value="TBC1_cilium_biogenesis"/>
</dbReference>
<organism evidence="12">
    <name type="scientific">Timema douglasi</name>
    <name type="common">Walking stick</name>
    <dbReference type="NCBI Taxonomy" id="61478"/>
    <lineage>
        <taxon>Eukaryota</taxon>
        <taxon>Metazoa</taxon>
        <taxon>Ecdysozoa</taxon>
        <taxon>Arthropoda</taxon>
        <taxon>Hexapoda</taxon>
        <taxon>Insecta</taxon>
        <taxon>Pterygota</taxon>
        <taxon>Neoptera</taxon>
        <taxon>Polyneoptera</taxon>
        <taxon>Phasmatodea</taxon>
        <taxon>Timematodea</taxon>
        <taxon>Timematoidea</taxon>
        <taxon>Timematidae</taxon>
        <taxon>Timema</taxon>
    </lineage>
</organism>
<dbReference type="PROSITE" id="PS50086">
    <property type="entry name" value="TBC_RABGAP"/>
    <property type="match status" value="1"/>
</dbReference>
<feature type="region of interest" description="Disordered" evidence="10">
    <location>
        <begin position="204"/>
        <end position="234"/>
    </location>
</feature>
<feature type="coiled-coil region" evidence="9">
    <location>
        <begin position="637"/>
        <end position="821"/>
    </location>
</feature>